<proteinExistence type="predicted"/>
<comment type="caution">
    <text evidence="1">The sequence shown here is derived from an EMBL/GenBank/DDBJ whole genome shotgun (WGS) entry which is preliminary data.</text>
</comment>
<organism evidence="1 2">
    <name type="scientific">Nonomuraea maheshkhaliensis</name>
    <dbReference type="NCBI Taxonomy" id="419590"/>
    <lineage>
        <taxon>Bacteria</taxon>
        <taxon>Bacillati</taxon>
        <taxon>Actinomycetota</taxon>
        <taxon>Actinomycetes</taxon>
        <taxon>Streptosporangiales</taxon>
        <taxon>Streptosporangiaceae</taxon>
        <taxon>Nonomuraea</taxon>
    </lineage>
</organism>
<evidence type="ECO:0000313" key="1">
    <source>
        <dbReference type="EMBL" id="GAA1690526.1"/>
    </source>
</evidence>
<accession>A0ABN2HN17</accession>
<protein>
    <submittedName>
        <fullName evidence="1">Uncharacterized protein</fullName>
    </submittedName>
</protein>
<reference evidence="1 2" key="1">
    <citation type="journal article" date="2019" name="Int. J. Syst. Evol. Microbiol.">
        <title>The Global Catalogue of Microorganisms (GCM) 10K type strain sequencing project: providing services to taxonomists for standard genome sequencing and annotation.</title>
        <authorList>
            <consortium name="The Broad Institute Genomics Platform"/>
            <consortium name="The Broad Institute Genome Sequencing Center for Infectious Disease"/>
            <person name="Wu L."/>
            <person name="Ma J."/>
        </authorList>
    </citation>
    <scope>NUCLEOTIDE SEQUENCE [LARGE SCALE GENOMIC DNA]</scope>
    <source>
        <strain evidence="1 2">JCM 13929</strain>
    </source>
</reference>
<evidence type="ECO:0000313" key="2">
    <source>
        <dbReference type="Proteomes" id="UP001500064"/>
    </source>
</evidence>
<dbReference type="RefSeq" id="WP_346114594.1">
    <property type="nucleotide sequence ID" value="NZ_BAAAMU010000172.1"/>
</dbReference>
<sequence length="47" mass="5107">MGDNQALLVFTEADDDARLSVRLTDAAGTVTDLVADRAQQELLPHRP</sequence>
<name>A0ABN2HN17_9ACTN</name>
<keyword evidence="2" id="KW-1185">Reference proteome</keyword>
<dbReference type="EMBL" id="BAAAMU010000172">
    <property type="protein sequence ID" value="GAA1690526.1"/>
    <property type="molecule type" value="Genomic_DNA"/>
</dbReference>
<dbReference type="Proteomes" id="UP001500064">
    <property type="component" value="Unassembled WGS sequence"/>
</dbReference>
<gene>
    <name evidence="1" type="ORF">GCM10009733_103380</name>
</gene>